<dbReference type="InterPro" id="IPR036890">
    <property type="entry name" value="HATPase_C_sf"/>
</dbReference>
<proteinExistence type="predicted"/>
<dbReference type="CDD" id="cd16936">
    <property type="entry name" value="HATPase_RsbW-like"/>
    <property type="match status" value="1"/>
</dbReference>
<dbReference type="Proteomes" id="UP000220527">
    <property type="component" value="Unassembled WGS sequence"/>
</dbReference>
<dbReference type="PANTHER" id="PTHR35526">
    <property type="entry name" value="ANTI-SIGMA-F FACTOR RSBW-RELATED"/>
    <property type="match status" value="1"/>
</dbReference>
<dbReference type="RefSeq" id="WP_097644825.1">
    <property type="nucleotide sequence ID" value="NZ_NQWI01000073.1"/>
</dbReference>
<keyword evidence="1" id="KW-0808">Transferase</keyword>
<keyword evidence="1" id="KW-0418">Kinase</keyword>
<feature type="domain" description="Histidine kinase/HSP90-like ATPase" evidence="2">
    <location>
        <begin position="34"/>
        <end position="139"/>
    </location>
</feature>
<keyword evidence="4" id="KW-1185">Reference proteome</keyword>
<protein>
    <submittedName>
        <fullName evidence="3">Anti-sigma regulatory factor</fullName>
    </submittedName>
</protein>
<dbReference type="AlphaFoldDB" id="A0A2A6RHF3"/>
<dbReference type="InterPro" id="IPR050267">
    <property type="entry name" value="Anti-sigma-factor_SerPK"/>
</dbReference>
<evidence type="ECO:0000313" key="4">
    <source>
        <dbReference type="Proteomes" id="UP000220527"/>
    </source>
</evidence>
<dbReference type="SMART" id="SM00387">
    <property type="entry name" value="HATPase_c"/>
    <property type="match status" value="1"/>
</dbReference>
<dbReference type="PANTHER" id="PTHR35526:SF3">
    <property type="entry name" value="ANTI-SIGMA-F FACTOR RSBW"/>
    <property type="match status" value="1"/>
</dbReference>
<dbReference type="EMBL" id="NQWI01000073">
    <property type="protein sequence ID" value="PDW02326.1"/>
    <property type="molecule type" value="Genomic_DNA"/>
</dbReference>
<evidence type="ECO:0000259" key="2">
    <source>
        <dbReference type="SMART" id="SM00387"/>
    </source>
</evidence>
<dbReference type="OrthoDB" id="9798941at2"/>
<accession>A0A2A6RHF3</accession>
<dbReference type="Pfam" id="PF13581">
    <property type="entry name" value="HATPase_c_2"/>
    <property type="match status" value="1"/>
</dbReference>
<keyword evidence="1" id="KW-0723">Serine/threonine-protein kinase</keyword>
<comment type="caution">
    <text evidence="3">The sequence shown here is derived from an EMBL/GenBank/DDBJ whole genome shotgun (WGS) entry which is preliminary data.</text>
</comment>
<dbReference type="GO" id="GO:0004674">
    <property type="term" value="F:protein serine/threonine kinase activity"/>
    <property type="evidence" value="ECO:0007669"/>
    <property type="project" value="UniProtKB-KW"/>
</dbReference>
<dbReference type="SUPFAM" id="SSF55874">
    <property type="entry name" value="ATPase domain of HSP90 chaperone/DNA topoisomerase II/histidine kinase"/>
    <property type="match status" value="1"/>
</dbReference>
<organism evidence="3 4">
    <name type="scientific">Candidatus Viridilinea mediisalina</name>
    <dbReference type="NCBI Taxonomy" id="2024553"/>
    <lineage>
        <taxon>Bacteria</taxon>
        <taxon>Bacillati</taxon>
        <taxon>Chloroflexota</taxon>
        <taxon>Chloroflexia</taxon>
        <taxon>Chloroflexales</taxon>
        <taxon>Chloroflexineae</taxon>
        <taxon>Oscillochloridaceae</taxon>
        <taxon>Candidatus Viridilinea</taxon>
    </lineage>
</organism>
<gene>
    <name evidence="3" type="ORF">CJ255_14530</name>
</gene>
<dbReference type="InterPro" id="IPR003594">
    <property type="entry name" value="HATPase_dom"/>
</dbReference>
<dbReference type="Gene3D" id="3.30.565.10">
    <property type="entry name" value="Histidine kinase-like ATPase, C-terminal domain"/>
    <property type="match status" value="1"/>
</dbReference>
<name>A0A2A6RHF3_9CHLR</name>
<evidence type="ECO:0000256" key="1">
    <source>
        <dbReference type="ARBA" id="ARBA00022527"/>
    </source>
</evidence>
<reference evidence="4" key="1">
    <citation type="submission" date="2017-08" db="EMBL/GenBank/DDBJ databases">
        <authorList>
            <person name="Grouzdev D.S."/>
            <person name="Gaisin V.A."/>
            <person name="Rysina M.S."/>
            <person name="Gorlenko V.M."/>
        </authorList>
    </citation>
    <scope>NUCLEOTIDE SEQUENCE [LARGE SCALE GENOMIC DNA]</scope>
    <source>
        <strain evidence="4">Kir15-3F</strain>
    </source>
</reference>
<evidence type="ECO:0000313" key="3">
    <source>
        <dbReference type="EMBL" id="PDW02326.1"/>
    </source>
</evidence>
<sequence>MDRVELNIPSNPIFERVVRASAAEVGSAFGFSEERIEDLKLAISEAVNNAIDHGNRGEAGKLVAVVFEIDGEKLEIRISDQGPGVERIDVTRRVVDEANLEAGELRGFGMYLISELVDDLEVSSSHRGTILTLRLYRREQP</sequence>